<dbReference type="PANTHER" id="PTHR42941">
    <property type="entry name" value="SLL1037 PROTEIN"/>
    <property type="match status" value="1"/>
</dbReference>
<keyword evidence="1" id="KW-0472">Membrane</keyword>
<proteinExistence type="predicted"/>
<organism evidence="2 3">
    <name type="scientific">Aliiruegeria lutimaris</name>
    <dbReference type="NCBI Taxonomy" id="571298"/>
    <lineage>
        <taxon>Bacteria</taxon>
        <taxon>Pseudomonadati</taxon>
        <taxon>Pseudomonadota</taxon>
        <taxon>Alphaproteobacteria</taxon>
        <taxon>Rhodobacterales</taxon>
        <taxon>Roseobacteraceae</taxon>
        <taxon>Aliiruegeria</taxon>
    </lineage>
</organism>
<dbReference type="EMBL" id="FNEK01000001">
    <property type="protein sequence ID" value="SDI27369.1"/>
    <property type="molecule type" value="Genomic_DNA"/>
</dbReference>
<dbReference type="InterPro" id="IPR011852">
    <property type="entry name" value="TRAP_TAXI"/>
</dbReference>
<keyword evidence="1" id="KW-0812">Transmembrane</keyword>
<dbReference type="STRING" id="571298.SAMN04488026_1001251"/>
<dbReference type="RefSeq" id="WP_170844416.1">
    <property type="nucleotide sequence ID" value="NZ_FNEK01000001.1"/>
</dbReference>
<dbReference type="Pfam" id="PF16868">
    <property type="entry name" value="NMT1_3"/>
    <property type="match status" value="1"/>
</dbReference>
<dbReference type="SUPFAM" id="SSF53850">
    <property type="entry name" value="Periplasmic binding protein-like II"/>
    <property type="match status" value="1"/>
</dbReference>
<keyword evidence="1" id="KW-1133">Transmembrane helix</keyword>
<dbReference type="Proteomes" id="UP000199382">
    <property type="component" value="Unassembled WGS sequence"/>
</dbReference>
<dbReference type="Gene3D" id="3.40.190.10">
    <property type="entry name" value="Periplasmic binding protein-like II"/>
    <property type="match status" value="2"/>
</dbReference>
<sequence length="421" mass="45746">MRLIAVLLAAALTVAFAIYLLRDLPPPSRITFAAGSQDGGYWNVAERYRSELARDGIEVEILETAGSLENLGLLSSGEADVGLLQGGISTEGLDIEALGTVFFEPIIVFARADREVSANPGTWEGLTIARGGAGSGTRVAADRLLDALEITQLNTLSDLGGTAAAEALLAGEVDLAIFVAPLSADYFVPLMGNETVDLVRFQHADAISLRLPNSRVVNVPSGAVSLHPVVPLVEVPMITLMARLAGLEDLHPAVVDRLVLAARKIHGNSGIFSKQGQFPTAEGADMPLDLGALKLLAEGQSTFHDWLPYWIAAQIRRVLLILLPLLFIVVPLVRILPGVYRWSMHRRVWRHYTVIREIELELDDTTSSDELHALETRLAAIEHELAGMRLPPPFRAGAYNARLHVELVRRRIAEMLQQPVS</sequence>
<feature type="transmembrane region" description="Helical" evidence="1">
    <location>
        <begin position="318"/>
        <end position="340"/>
    </location>
</feature>
<reference evidence="2 3" key="1">
    <citation type="submission" date="2016-10" db="EMBL/GenBank/DDBJ databases">
        <authorList>
            <person name="de Groot N.N."/>
        </authorList>
    </citation>
    <scope>NUCLEOTIDE SEQUENCE [LARGE SCALE GENOMIC DNA]</scope>
    <source>
        <strain evidence="2 3">DSM 25294</strain>
    </source>
</reference>
<protein>
    <submittedName>
        <fullName evidence="2">TRAP-type uncharacterized transport system, substrate-binding protein</fullName>
    </submittedName>
</protein>
<keyword evidence="3" id="KW-1185">Reference proteome</keyword>
<dbReference type="AlphaFoldDB" id="A0A1G8J7Y9"/>
<dbReference type="PANTHER" id="PTHR42941:SF1">
    <property type="entry name" value="SLL1037 PROTEIN"/>
    <property type="match status" value="1"/>
</dbReference>
<name>A0A1G8J7Y9_9RHOB</name>
<evidence type="ECO:0000313" key="2">
    <source>
        <dbReference type="EMBL" id="SDI27369.1"/>
    </source>
</evidence>
<evidence type="ECO:0000256" key="1">
    <source>
        <dbReference type="SAM" id="Phobius"/>
    </source>
</evidence>
<accession>A0A1G8J7Y9</accession>
<evidence type="ECO:0000313" key="3">
    <source>
        <dbReference type="Proteomes" id="UP000199382"/>
    </source>
</evidence>
<gene>
    <name evidence="2" type="ORF">SAMN04488026_1001251</name>
</gene>